<protein>
    <submittedName>
        <fullName evidence="2">Uncharacterized protein</fullName>
    </submittedName>
</protein>
<keyword evidence="1" id="KW-0812">Transmembrane</keyword>
<keyword evidence="1" id="KW-0472">Membrane</keyword>
<dbReference type="Proteomes" id="UP000077824">
    <property type="component" value="Chromosome"/>
</dbReference>
<feature type="transmembrane region" description="Helical" evidence="1">
    <location>
        <begin position="53"/>
        <end position="71"/>
    </location>
</feature>
<sequence>MPTEKEIKIVITDGLLNWPYSSNDWIIIVLAISAYFFRMYLIYKNTDSKNPKLIDWIGIFVLTVLSTITLYEMALHYEWPLKVFFLPFALSIILAKDVSDWLFMTKDGKDFIIHTFKEFISGVLRNFGYVKQNNNSDNEENNTPDA</sequence>
<keyword evidence="3" id="KW-1185">Reference proteome</keyword>
<dbReference type="OrthoDB" id="1448895at2"/>
<dbReference type="AlphaFoldDB" id="A0A172XXY9"/>
<dbReference type="RefSeq" id="WP_066756210.1">
    <property type="nucleotide sequence ID" value="NZ_CP015199.1"/>
</dbReference>
<organism evidence="2 3">
    <name type="scientific">Chryseobacterium glaciei</name>
    <dbReference type="NCBI Taxonomy" id="1685010"/>
    <lineage>
        <taxon>Bacteria</taxon>
        <taxon>Pseudomonadati</taxon>
        <taxon>Bacteroidota</taxon>
        <taxon>Flavobacteriia</taxon>
        <taxon>Flavobacteriales</taxon>
        <taxon>Weeksellaceae</taxon>
        <taxon>Chryseobacterium group</taxon>
        <taxon>Chryseobacterium</taxon>
    </lineage>
</organism>
<evidence type="ECO:0000256" key="1">
    <source>
        <dbReference type="SAM" id="Phobius"/>
    </source>
</evidence>
<dbReference type="EMBL" id="CP015199">
    <property type="protein sequence ID" value="ANF51756.1"/>
    <property type="molecule type" value="Genomic_DNA"/>
</dbReference>
<dbReference type="STRING" id="1685010.A0O34_15130"/>
<name>A0A172XXY9_9FLAO</name>
<accession>A0A172XXY9</accession>
<reference evidence="2 3" key="1">
    <citation type="submission" date="2016-04" db="EMBL/GenBank/DDBJ databases">
        <title>Complete Genome Sequence of Chryseobacterium sp. IHBB 10212.</title>
        <authorList>
            <person name="Pal M."/>
            <person name="Swarnkar M.K."/>
            <person name="Kaushal K."/>
            <person name="Chhibber S."/>
            <person name="Singh A.K."/>
            <person name="Gulati A."/>
        </authorList>
    </citation>
    <scope>NUCLEOTIDE SEQUENCE [LARGE SCALE GENOMIC DNA]</scope>
    <source>
        <strain evidence="2 3">IHBB 10212</strain>
    </source>
</reference>
<keyword evidence="1" id="KW-1133">Transmembrane helix</keyword>
<gene>
    <name evidence="2" type="ORF">A0O34_15130</name>
</gene>
<evidence type="ECO:0000313" key="2">
    <source>
        <dbReference type="EMBL" id="ANF51756.1"/>
    </source>
</evidence>
<evidence type="ECO:0000313" key="3">
    <source>
        <dbReference type="Proteomes" id="UP000077824"/>
    </source>
</evidence>
<dbReference type="KEGG" id="chh:A0O34_15130"/>
<feature type="transmembrane region" description="Helical" evidence="1">
    <location>
        <begin position="25"/>
        <end position="41"/>
    </location>
</feature>
<proteinExistence type="predicted"/>